<dbReference type="Proteomes" id="UP000259328">
    <property type="component" value="Chromosome"/>
</dbReference>
<proteinExistence type="predicted"/>
<evidence type="ECO:0000313" key="2">
    <source>
        <dbReference type="Proteomes" id="UP000259328"/>
    </source>
</evidence>
<gene>
    <name evidence="1" type="ORF">NCTC10124_00841</name>
</gene>
<dbReference type="AlphaFoldDB" id="A0A3B0P819"/>
<dbReference type="EMBL" id="LS991953">
    <property type="protein sequence ID" value="SYV93112.1"/>
    <property type="molecule type" value="Genomic_DNA"/>
</dbReference>
<sequence length="52" mass="6349">MHMQFETMEIFSGLDTKFIENLFEQYKSKSRLLDSQEYLKKTNPIKTFVLNW</sequence>
<feature type="non-terminal residue" evidence="1">
    <location>
        <position position="52"/>
    </location>
</feature>
<accession>A0A3B0P819</accession>
<organism evidence="1 2">
    <name type="scientific">Mycoplasmopsis synoviae</name>
    <name type="common">Mycoplasma synoviae</name>
    <dbReference type="NCBI Taxonomy" id="2109"/>
    <lineage>
        <taxon>Bacteria</taxon>
        <taxon>Bacillati</taxon>
        <taxon>Mycoplasmatota</taxon>
        <taxon>Mycoplasmoidales</taxon>
        <taxon>Metamycoplasmataceae</taxon>
        <taxon>Mycoplasmopsis</taxon>
    </lineage>
</organism>
<reference evidence="2" key="1">
    <citation type="submission" date="2018-06" db="EMBL/GenBank/DDBJ databases">
        <authorList>
            <consortium name="Pathogen Informatics"/>
        </authorList>
    </citation>
    <scope>NUCLEOTIDE SEQUENCE [LARGE SCALE GENOMIC DNA]</scope>
    <source>
        <strain evidence="2">NCTC10124</strain>
    </source>
</reference>
<name>A0A3B0P819_MYCSY</name>
<protein>
    <submittedName>
        <fullName evidence="1">Uncharacterized protein</fullName>
    </submittedName>
</protein>
<evidence type="ECO:0000313" key="1">
    <source>
        <dbReference type="EMBL" id="SYV93112.1"/>
    </source>
</evidence>